<evidence type="ECO:0000256" key="3">
    <source>
        <dbReference type="ARBA" id="ARBA00022989"/>
    </source>
</evidence>
<name>A0ABS2ZPG9_9BACL</name>
<evidence type="ECO:0000259" key="6">
    <source>
        <dbReference type="PROSITE" id="PS51012"/>
    </source>
</evidence>
<dbReference type="PIRSF" id="PIRSF006648">
    <property type="entry name" value="DrrB"/>
    <property type="match status" value="1"/>
</dbReference>
<feature type="domain" description="ABC transmembrane type-2" evidence="6">
    <location>
        <begin position="23"/>
        <end position="259"/>
    </location>
</feature>
<dbReference type="Proteomes" id="UP001296923">
    <property type="component" value="Unassembled WGS sequence"/>
</dbReference>
<dbReference type="InterPro" id="IPR051784">
    <property type="entry name" value="Nod_factor_ABC_transporter"/>
</dbReference>
<reference evidence="7 8" key="1">
    <citation type="submission" date="2021-01" db="EMBL/GenBank/DDBJ databases">
        <title>Genome Sequencing of Type Strains.</title>
        <authorList>
            <person name="Lemaire J.F."/>
            <person name="Inderbitzin P."/>
            <person name="Collins S.B."/>
            <person name="Wespe N."/>
            <person name="Knight-Connoni V."/>
        </authorList>
    </citation>
    <scope>NUCLEOTIDE SEQUENCE [LARGE SCALE GENOMIC DNA]</scope>
    <source>
        <strain evidence="7 8">DSM 23009</strain>
    </source>
</reference>
<dbReference type="PROSITE" id="PS51012">
    <property type="entry name" value="ABC_TM2"/>
    <property type="match status" value="1"/>
</dbReference>
<feature type="transmembrane region" description="Helical" evidence="5">
    <location>
        <begin position="20"/>
        <end position="43"/>
    </location>
</feature>
<dbReference type="InterPro" id="IPR013525">
    <property type="entry name" value="ABC2_TM"/>
</dbReference>
<feature type="transmembrane region" description="Helical" evidence="5">
    <location>
        <begin position="179"/>
        <end position="201"/>
    </location>
</feature>
<dbReference type="EMBL" id="JAFHKR010000038">
    <property type="protein sequence ID" value="MBN3554062.1"/>
    <property type="molecule type" value="Genomic_DNA"/>
</dbReference>
<protein>
    <recommendedName>
        <fullName evidence="5">Transport permease protein</fullName>
    </recommendedName>
</protein>
<sequence>MFLTIQATFRRNYLVMRHSLPYTSIIGSLLSGFYMILFSYLIYKIMFNGKLDDSFIKYTGSSDYITFAVLGSTVYILSISVLLIVSRSLISELRQGTLETIFLSPASRQGYFLGCMLQGLMLVGIEFIGILVMGFFFGLDITNINPISASITLVLIIFSFYSQALVLGAIMVWFRDTYITQNTLITLMGLISGVSFPIEYLPDWLQYLSKIMPLTFGLVAFRETIMLGGELVSSFESISYLIMLTTCYFLIGKYLLIKVEKNILEKITE</sequence>
<dbReference type="InterPro" id="IPR000412">
    <property type="entry name" value="ABC_2_transport"/>
</dbReference>
<keyword evidence="4 5" id="KW-0472">Membrane</keyword>
<feature type="transmembrane region" description="Helical" evidence="5">
    <location>
        <begin position="238"/>
        <end position="256"/>
    </location>
</feature>
<comment type="similarity">
    <text evidence="5">Belongs to the ABC-2 integral membrane protein family.</text>
</comment>
<organism evidence="7 8">
    <name type="scientific">Fictibacillus nanhaiensis</name>
    <dbReference type="NCBI Taxonomy" id="742169"/>
    <lineage>
        <taxon>Bacteria</taxon>
        <taxon>Bacillati</taxon>
        <taxon>Bacillota</taxon>
        <taxon>Bacilli</taxon>
        <taxon>Bacillales</taxon>
        <taxon>Fictibacillaceae</taxon>
        <taxon>Fictibacillus</taxon>
    </lineage>
</organism>
<feature type="transmembrane region" description="Helical" evidence="5">
    <location>
        <begin position="64"/>
        <end position="90"/>
    </location>
</feature>
<keyword evidence="8" id="KW-1185">Reference proteome</keyword>
<evidence type="ECO:0000256" key="5">
    <source>
        <dbReference type="RuleBase" id="RU361157"/>
    </source>
</evidence>
<keyword evidence="3 5" id="KW-1133">Transmembrane helix</keyword>
<comment type="subcellular location">
    <subcellularLocation>
        <location evidence="5">Cell membrane</location>
        <topology evidence="5">Multi-pass membrane protein</topology>
    </subcellularLocation>
    <subcellularLocation>
        <location evidence="1">Membrane</location>
        <topology evidence="1">Multi-pass membrane protein</topology>
    </subcellularLocation>
</comment>
<keyword evidence="5" id="KW-1003">Cell membrane</keyword>
<evidence type="ECO:0000256" key="4">
    <source>
        <dbReference type="ARBA" id="ARBA00023136"/>
    </source>
</evidence>
<dbReference type="RefSeq" id="WP_205725120.1">
    <property type="nucleotide sequence ID" value="NZ_JAFHKR010000038.1"/>
</dbReference>
<evidence type="ECO:0000313" key="8">
    <source>
        <dbReference type="Proteomes" id="UP001296923"/>
    </source>
</evidence>
<proteinExistence type="inferred from homology"/>
<evidence type="ECO:0000256" key="1">
    <source>
        <dbReference type="ARBA" id="ARBA00004141"/>
    </source>
</evidence>
<keyword evidence="2 5" id="KW-0812">Transmembrane</keyword>
<keyword evidence="5" id="KW-0813">Transport</keyword>
<dbReference type="PANTHER" id="PTHR43229:SF6">
    <property type="entry name" value="ABC-TYPE MULTIDRUG TRANSPORT SYSTEM, PERMEASE COMPONENT"/>
    <property type="match status" value="1"/>
</dbReference>
<evidence type="ECO:0000313" key="7">
    <source>
        <dbReference type="EMBL" id="MBN3554062.1"/>
    </source>
</evidence>
<dbReference type="InterPro" id="IPR047817">
    <property type="entry name" value="ABC2_TM_bact-type"/>
</dbReference>
<feature type="transmembrane region" description="Helical" evidence="5">
    <location>
        <begin position="151"/>
        <end position="173"/>
    </location>
</feature>
<comment type="caution">
    <text evidence="7">The sequence shown here is derived from an EMBL/GenBank/DDBJ whole genome shotgun (WGS) entry which is preliminary data.</text>
</comment>
<accession>A0ABS2ZPG9</accession>
<evidence type="ECO:0000256" key="2">
    <source>
        <dbReference type="ARBA" id="ARBA00022692"/>
    </source>
</evidence>
<dbReference type="Pfam" id="PF01061">
    <property type="entry name" value="ABC2_membrane"/>
    <property type="match status" value="1"/>
</dbReference>
<gene>
    <name evidence="7" type="ORF">JYA63_07300</name>
</gene>
<dbReference type="PANTHER" id="PTHR43229">
    <property type="entry name" value="NODULATION PROTEIN J"/>
    <property type="match status" value="1"/>
</dbReference>
<feature type="transmembrane region" description="Helical" evidence="5">
    <location>
        <begin position="110"/>
        <end position="139"/>
    </location>
</feature>